<dbReference type="GO" id="GO:0005634">
    <property type="term" value="C:nucleus"/>
    <property type="evidence" value="ECO:0007669"/>
    <property type="project" value="UniProtKB-SubCell"/>
</dbReference>
<dbReference type="PANTHER" id="PTHR12632">
    <property type="entry name" value="TRANSCRIPTION FACTOR NF-Y ALPHA-RELATED"/>
    <property type="match status" value="1"/>
</dbReference>
<keyword evidence="5 6" id="KW-0539">Nucleus</keyword>
<name>A0A2I0IG38_PUNGR</name>
<comment type="subcellular location">
    <subcellularLocation>
        <location evidence="1 6">Nucleus</location>
    </subcellularLocation>
</comment>
<evidence type="ECO:0000256" key="6">
    <source>
        <dbReference type="RuleBase" id="RU367155"/>
    </source>
</evidence>
<dbReference type="STRING" id="22663.A0A2I0IG38"/>
<evidence type="ECO:0000256" key="3">
    <source>
        <dbReference type="ARBA" id="ARBA00023125"/>
    </source>
</evidence>
<dbReference type="AlphaFoldDB" id="A0A2I0IG38"/>
<dbReference type="PROSITE" id="PS51152">
    <property type="entry name" value="NFYA_HAP2_2"/>
    <property type="match status" value="1"/>
</dbReference>
<comment type="caution">
    <text evidence="7">The sequence shown here is derived from an EMBL/GenBank/DDBJ whole genome shotgun (WGS) entry which is preliminary data.</text>
</comment>
<reference evidence="7 8" key="1">
    <citation type="submission" date="2017-11" db="EMBL/GenBank/DDBJ databases">
        <title>De-novo sequencing of pomegranate (Punica granatum L.) genome.</title>
        <authorList>
            <person name="Akparov Z."/>
            <person name="Amiraslanov A."/>
            <person name="Hajiyeva S."/>
            <person name="Abbasov M."/>
            <person name="Kaur K."/>
            <person name="Hamwieh A."/>
            <person name="Solovyev V."/>
            <person name="Salamov A."/>
            <person name="Braich B."/>
            <person name="Kosarev P."/>
            <person name="Mahmoud A."/>
            <person name="Hajiyev E."/>
            <person name="Babayeva S."/>
            <person name="Izzatullayeva V."/>
            <person name="Mammadov A."/>
            <person name="Mammadov A."/>
            <person name="Sharifova S."/>
            <person name="Ojaghi J."/>
            <person name="Eynullazada K."/>
            <person name="Bayramov B."/>
            <person name="Abdulazimova A."/>
            <person name="Shahmuradov I."/>
        </authorList>
    </citation>
    <scope>NUCLEOTIDE SEQUENCE [LARGE SCALE GENOMIC DNA]</scope>
    <source>
        <strain evidence="8">cv. AG2017</strain>
        <tissue evidence="7">Leaf</tissue>
    </source>
</reference>
<dbReference type="InterPro" id="IPR001289">
    <property type="entry name" value="NFYA"/>
</dbReference>
<keyword evidence="8" id="KW-1185">Reference proteome</keyword>
<dbReference type="SMART" id="SM00521">
    <property type="entry name" value="CBF"/>
    <property type="match status" value="1"/>
</dbReference>
<dbReference type="OrthoDB" id="1097733at2759"/>
<evidence type="ECO:0000256" key="1">
    <source>
        <dbReference type="ARBA" id="ARBA00004123"/>
    </source>
</evidence>
<dbReference type="EMBL" id="PGOL01003125">
    <property type="protein sequence ID" value="PKI42965.1"/>
    <property type="molecule type" value="Genomic_DNA"/>
</dbReference>
<accession>A0A2I0IG38</accession>
<gene>
    <name evidence="7" type="ORF">CRG98_036763</name>
</gene>
<evidence type="ECO:0000256" key="4">
    <source>
        <dbReference type="ARBA" id="ARBA00023163"/>
    </source>
</evidence>
<dbReference type="Gene3D" id="6.10.250.2430">
    <property type="match status" value="1"/>
</dbReference>
<comment type="subunit">
    <text evidence="6">Heterotrimer.</text>
</comment>
<dbReference type="PRINTS" id="PR00616">
    <property type="entry name" value="CCAATSUBUNTB"/>
</dbReference>
<evidence type="ECO:0000313" key="7">
    <source>
        <dbReference type="EMBL" id="PKI42965.1"/>
    </source>
</evidence>
<keyword evidence="2 6" id="KW-0805">Transcription regulation</keyword>
<organism evidence="7 8">
    <name type="scientific">Punica granatum</name>
    <name type="common">Pomegranate</name>
    <dbReference type="NCBI Taxonomy" id="22663"/>
    <lineage>
        <taxon>Eukaryota</taxon>
        <taxon>Viridiplantae</taxon>
        <taxon>Streptophyta</taxon>
        <taxon>Embryophyta</taxon>
        <taxon>Tracheophyta</taxon>
        <taxon>Spermatophyta</taxon>
        <taxon>Magnoliopsida</taxon>
        <taxon>eudicotyledons</taxon>
        <taxon>Gunneridae</taxon>
        <taxon>Pentapetalae</taxon>
        <taxon>rosids</taxon>
        <taxon>malvids</taxon>
        <taxon>Myrtales</taxon>
        <taxon>Lythraceae</taxon>
        <taxon>Punica</taxon>
    </lineage>
</organism>
<dbReference type="GeneID" id="116195827"/>
<comment type="function">
    <text evidence="6">Component of the sequence-specific heterotrimeric transcription factor (NF-Y) which specifically recognizes a 5'-CCAAT-3' box motif found in the promoters of its target genes.</text>
</comment>
<dbReference type="Pfam" id="PF02045">
    <property type="entry name" value="CBFB_NFYA"/>
    <property type="match status" value="1"/>
</dbReference>
<evidence type="ECO:0000256" key="2">
    <source>
        <dbReference type="ARBA" id="ARBA00023015"/>
    </source>
</evidence>
<sequence length="269" mass="30169">MQMIYFRGEEGIRSDNPNNGRLSPMPSGLWWTGFGSHQAAQVESPPPQLKSSKSNKGHVAGQFTIHSGDCKDLMPEHRLKPAIAQHATCAKYQSIDPWYGVFSAYGPHLSGGIMLPLSSAASDGLVIYVNPKQYPAIIRRRESRAKAEQENRLSRVRKPYMHESRHLHAKRRPRGCGGRFLDTKSSNPNNPEGETEKKKSFERYHSSSQSSEVLQSENRTLNSSWRGTDSSRASLSGYNEVTSMYSGRDTVVNHTHWPFHFPSISKGKV</sequence>
<comment type="similarity">
    <text evidence="6">Belongs to the NFYA/HAP2 subunit family.</text>
</comment>
<dbReference type="GO" id="GO:0003677">
    <property type="term" value="F:DNA binding"/>
    <property type="evidence" value="ECO:0007669"/>
    <property type="project" value="UniProtKB-KW"/>
</dbReference>
<evidence type="ECO:0000256" key="5">
    <source>
        <dbReference type="ARBA" id="ARBA00023242"/>
    </source>
</evidence>
<dbReference type="GO" id="GO:0003700">
    <property type="term" value="F:DNA-binding transcription factor activity"/>
    <property type="evidence" value="ECO:0007669"/>
    <property type="project" value="UniProtKB-UniRule"/>
</dbReference>
<proteinExistence type="inferred from homology"/>
<keyword evidence="4 6" id="KW-0804">Transcription</keyword>
<keyword evidence="3 6" id="KW-0238">DNA-binding</keyword>
<protein>
    <recommendedName>
        <fullName evidence="6">Nuclear transcription factor Y subunit</fullName>
    </recommendedName>
</protein>
<evidence type="ECO:0000313" key="8">
    <source>
        <dbReference type="Proteomes" id="UP000233551"/>
    </source>
</evidence>
<dbReference type="Proteomes" id="UP000233551">
    <property type="component" value="Unassembled WGS sequence"/>
</dbReference>